<evidence type="ECO:0000313" key="3">
    <source>
        <dbReference type="Proteomes" id="UP000001067"/>
    </source>
</evidence>
<organism evidence="3">
    <name type="scientific">Pyrenophora teres f. teres (strain 0-1)</name>
    <name type="common">Barley net blotch fungus</name>
    <name type="synonym">Drechslera teres f. teres</name>
    <dbReference type="NCBI Taxonomy" id="861557"/>
    <lineage>
        <taxon>Eukaryota</taxon>
        <taxon>Fungi</taxon>
        <taxon>Dikarya</taxon>
        <taxon>Ascomycota</taxon>
        <taxon>Pezizomycotina</taxon>
        <taxon>Dothideomycetes</taxon>
        <taxon>Pleosporomycetidae</taxon>
        <taxon>Pleosporales</taxon>
        <taxon>Pleosporineae</taxon>
        <taxon>Pleosporaceae</taxon>
        <taxon>Pyrenophora</taxon>
    </lineage>
</organism>
<keyword evidence="1" id="KW-0472">Membrane</keyword>
<dbReference type="Proteomes" id="UP000001067">
    <property type="component" value="Unassembled WGS sequence"/>
</dbReference>
<keyword evidence="1" id="KW-0812">Transmembrane</keyword>
<evidence type="ECO:0000313" key="2">
    <source>
        <dbReference type="EMBL" id="EFQ95542.1"/>
    </source>
</evidence>
<sequence length="187" mass="21502">MDPGANDTEKGLMLTKQKEDSAKAKQAVASAMAKAKETVLVTKEALATIQQFFLTFYIPKYFLKTVNMDNMDDFDIYVFFWGPETSVDYQRCGGSKELLRNAHVWRLRGSAKSLHLLPFFLSQRYRAHEDACGNMYYYHVYMSVGRRLRISGDLERVWNLGARTFISPFFTLSLLLFLLFSSIPHVA</sequence>
<dbReference type="KEGG" id="pte:PTT_06250"/>
<proteinExistence type="predicted"/>
<keyword evidence="3" id="KW-1185">Reference proteome</keyword>
<dbReference type="EMBL" id="GL532710">
    <property type="protein sequence ID" value="EFQ95542.1"/>
    <property type="molecule type" value="Genomic_DNA"/>
</dbReference>
<accession>E3RFG5</accession>
<feature type="transmembrane region" description="Helical" evidence="1">
    <location>
        <begin position="165"/>
        <end position="183"/>
    </location>
</feature>
<keyword evidence="1" id="KW-1133">Transmembrane helix</keyword>
<reference evidence="2 3" key="1">
    <citation type="journal article" date="2010" name="Genome Biol.">
        <title>A first genome assembly of the barley fungal pathogen Pyrenophora teres f. teres.</title>
        <authorList>
            <person name="Ellwood S.R."/>
            <person name="Liu Z."/>
            <person name="Syme R.A."/>
            <person name="Lai Z."/>
            <person name="Hane J.K."/>
            <person name="Keiper F."/>
            <person name="Moffat C.S."/>
            <person name="Oliver R.P."/>
            <person name="Friesen T.L."/>
        </authorList>
    </citation>
    <scope>NUCLEOTIDE SEQUENCE [LARGE SCALE GENOMIC DNA]</scope>
    <source>
        <strain evidence="2 3">0-1</strain>
    </source>
</reference>
<evidence type="ECO:0000256" key="1">
    <source>
        <dbReference type="SAM" id="Phobius"/>
    </source>
</evidence>
<gene>
    <name evidence="2" type="ORF">PTT_06250</name>
</gene>
<dbReference type="HOGENOM" id="CLU_1448418_0_0_1"/>
<protein>
    <submittedName>
        <fullName evidence="2">Uncharacterized protein</fullName>
    </submittedName>
</protein>
<dbReference type="AlphaFoldDB" id="E3RFG5"/>
<name>E3RFG5_PYRTT</name>